<dbReference type="AlphaFoldDB" id="A0A284SCE8"/>
<gene>
    <name evidence="1" type="ORF">ARMOST_22274</name>
</gene>
<accession>A0A284SCE8</accession>
<reference evidence="2" key="1">
    <citation type="journal article" date="2017" name="Nat. Ecol. Evol.">
        <title>Genome expansion and lineage-specific genetic innovations in the forest pathogenic fungi Armillaria.</title>
        <authorList>
            <person name="Sipos G."/>
            <person name="Prasanna A.N."/>
            <person name="Walter M.C."/>
            <person name="O'Connor E."/>
            <person name="Balint B."/>
            <person name="Krizsan K."/>
            <person name="Kiss B."/>
            <person name="Hess J."/>
            <person name="Varga T."/>
            <person name="Slot J."/>
            <person name="Riley R."/>
            <person name="Boka B."/>
            <person name="Rigling D."/>
            <person name="Barry K."/>
            <person name="Lee J."/>
            <person name="Mihaltcheva S."/>
            <person name="LaButti K."/>
            <person name="Lipzen A."/>
            <person name="Waldron R."/>
            <person name="Moloney N.M."/>
            <person name="Sperisen C."/>
            <person name="Kredics L."/>
            <person name="Vagvoelgyi C."/>
            <person name="Patrignani A."/>
            <person name="Fitzpatrick D."/>
            <person name="Nagy I."/>
            <person name="Doyle S."/>
            <person name="Anderson J.B."/>
            <person name="Grigoriev I.V."/>
            <person name="Gueldener U."/>
            <person name="Muensterkoetter M."/>
            <person name="Nagy L.G."/>
        </authorList>
    </citation>
    <scope>NUCLEOTIDE SEQUENCE [LARGE SCALE GENOMIC DNA]</scope>
    <source>
        <strain evidence="2">C18/9</strain>
    </source>
</reference>
<proteinExistence type="predicted"/>
<name>A0A284SCE8_ARMOS</name>
<evidence type="ECO:0000313" key="2">
    <source>
        <dbReference type="Proteomes" id="UP000219338"/>
    </source>
</evidence>
<evidence type="ECO:0000313" key="1">
    <source>
        <dbReference type="EMBL" id="SJL18676.1"/>
    </source>
</evidence>
<protein>
    <submittedName>
        <fullName evidence="1">Uncharacterized protein</fullName>
    </submittedName>
</protein>
<dbReference type="Proteomes" id="UP000219338">
    <property type="component" value="Unassembled WGS sequence"/>
</dbReference>
<organism evidence="1 2">
    <name type="scientific">Armillaria ostoyae</name>
    <name type="common">Armillaria root rot fungus</name>
    <dbReference type="NCBI Taxonomy" id="47428"/>
    <lineage>
        <taxon>Eukaryota</taxon>
        <taxon>Fungi</taxon>
        <taxon>Dikarya</taxon>
        <taxon>Basidiomycota</taxon>
        <taxon>Agaricomycotina</taxon>
        <taxon>Agaricomycetes</taxon>
        <taxon>Agaricomycetidae</taxon>
        <taxon>Agaricales</taxon>
        <taxon>Marasmiineae</taxon>
        <taxon>Physalacriaceae</taxon>
        <taxon>Armillaria</taxon>
    </lineage>
</organism>
<keyword evidence="2" id="KW-1185">Reference proteome</keyword>
<dbReference type="EMBL" id="FUEG01000066">
    <property type="protein sequence ID" value="SJL18676.1"/>
    <property type="molecule type" value="Genomic_DNA"/>
</dbReference>
<sequence length="41" mass="4634">MLNNLDLSQQSVKKEKSVVKTVKTMVLSQYNLQNQQKLGIG</sequence>